<keyword evidence="3" id="KW-0804">Transcription</keyword>
<evidence type="ECO:0000313" key="6">
    <source>
        <dbReference type="Proteomes" id="UP000657421"/>
    </source>
</evidence>
<dbReference type="Pfam" id="PF07729">
    <property type="entry name" value="FCD"/>
    <property type="match status" value="1"/>
</dbReference>
<dbReference type="SMART" id="SM00895">
    <property type="entry name" value="FCD"/>
    <property type="match status" value="1"/>
</dbReference>
<dbReference type="InterPro" id="IPR036390">
    <property type="entry name" value="WH_DNA-bd_sf"/>
</dbReference>
<dbReference type="SUPFAM" id="SSF46785">
    <property type="entry name" value="Winged helix' DNA-binding domain"/>
    <property type="match status" value="1"/>
</dbReference>
<comment type="caution">
    <text evidence="5">The sequence shown here is derived from an EMBL/GenBank/DDBJ whole genome shotgun (WGS) entry which is preliminary data.</text>
</comment>
<dbReference type="InterPro" id="IPR008920">
    <property type="entry name" value="TF_FadR/GntR_C"/>
</dbReference>
<evidence type="ECO:0000313" key="5">
    <source>
        <dbReference type="EMBL" id="MBC8573143.1"/>
    </source>
</evidence>
<dbReference type="Proteomes" id="UP000657421">
    <property type="component" value="Unassembled WGS sequence"/>
</dbReference>
<dbReference type="PANTHER" id="PTHR43537:SF24">
    <property type="entry name" value="GLUCONATE OPERON TRANSCRIPTIONAL REPRESSOR"/>
    <property type="match status" value="1"/>
</dbReference>
<organism evidence="5 6">
    <name type="scientific">Jingyaoa shaoxingensis</name>
    <dbReference type="NCBI Taxonomy" id="2763671"/>
    <lineage>
        <taxon>Bacteria</taxon>
        <taxon>Bacillati</taxon>
        <taxon>Bacillota</taxon>
        <taxon>Clostridia</taxon>
        <taxon>Lachnospirales</taxon>
        <taxon>Lachnospiraceae</taxon>
        <taxon>Jingyaoa</taxon>
    </lineage>
</organism>
<evidence type="ECO:0000256" key="3">
    <source>
        <dbReference type="ARBA" id="ARBA00023163"/>
    </source>
</evidence>
<keyword evidence="1" id="KW-0805">Transcription regulation</keyword>
<sequence>MKPLNEQAYDHLQKLITDGQLSYHEIYSETKLAKELGISRTPFRDAIHRLAQEGYIDIIPSKGFRLHQITERDVIETFQIRTALETYCTMQIARDVKEKNNANLRPFFKELDWLMENMKEVMENDQGIDEFCEYDFRFHRKIIDYLENEQFSSVFASFLYRMKRLAKLSLQHEGRMAQTVEEHQAILDAMKNGDTEHIYEITMVHMDRPRGINLEDL</sequence>
<evidence type="ECO:0000259" key="4">
    <source>
        <dbReference type="PROSITE" id="PS50949"/>
    </source>
</evidence>
<feature type="domain" description="HTH gntR-type" evidence="4">
    <location>
        <begin position="2"/>
        <end position="69"/>
    </location>
</feature>
<protein>
    <submittedName>
        <fullName evidence="5">GntR family transcriptional regulator</fullName>
    </submittedName>
</protein>
<keyword evidence="2" id="KW-0238">DNA-binding</keyword>
<dbReference type="Gene3D" id="1.20.120.530">
    <property type="entry name" value="GntR ligand-binding domain-like"/>
    <property type="match status" value="1"/>
</dbReference>
<keyword evidence="6" id="KW-1185">Reference proteome</keyword>
<reference evidence="5 6" key="1">
    <citation type="submission" date="2020-08" db="EMBL/GenBank/DDBJ databases">
        <title>Genome public.</title>
        <authorList>
            <person name="Liu C."/>
            <person name="Sun Q."/>
        </authorList>
    </citation>
    <scope>NUCLEOTIDE SEQUENCE [LARGE SCALE GENOMIC DNA]</scope>
    <source>
        <strain evidence="5 6">NSJ-46</strain>
    </source>
</reference>
<proteinExistence type="predicted"/>
<evidence type="ECO:0000256" key="2">
    <source>
        <dbReference type="ARBA" id="ARBA00023125"/>
    </source>
</evidence>
<dbReference type="EMBL" id="JACRSZ010000007">
    <property type="protein sequence ID" value="MBC8573143.1"/>
    <property type="molecule type" value="Genomic_DNA"/>
</dbReference>
<dbReference type="Gene3D" id="1.10.10.10">
    <property type="entry name" value="Winged helix-like DNA-binding domain superfamily/Winged helix DNA-binding domain"/>
    <property type="match status" value="1"/>
</dbReference>
<dbReference type="SMART" id="SM00345">
    <property type="entry name" value="HTH_GNTR"/>
    <property type="match status" value="1"/>
</dbReference>
<dbReference type="PROSITE" id="PS50949">
    <property type="entry name" value="HTH_GNTR"/>
    <property type="match status" value="1"/>
</dbReference>
<dbReference type="CDD" id="cd07377">
    <property type="entry name" value="WHTH_GntR"/>
    <property type="match status" value="1"/>
</dbReference>
<gene>
    <name evidence="5" type="ORF">H8716_08610</name>
</gene>
<accession>A0ABR7N9T1</accession>
<name>A0ABR7N9T1_9FIRM</name>
<dbReference type="PANTHER" id="PTHR43537">
    <property type="entry name" value="TRANSCRIPTIONAL REGULATOR, GNTR FAMILY"/>
    <property type="match status" value="1"/>
</dbReference>
<dbReference type="Pfam" id="PF00392">
    <property type="entry name" value="GntR"/>
    <property type="match status" value="1"/>
</dbReference>
<dbReference type="PRINTS" id="PR00035">
    <property type="entry name" value="HTHGNTR"/>
</dbReference>
<dbReference type="InterPro" id="IPR011711">
    <property type="entry name" value="GntR_C"/>
</dbReference>
<dbReference type="SUPFAM" id="SSF48008">
    <property type="entry name" value="GntR ligand-binding domain-like"/>
    <property type="match status" value="1"/>
</dbReference>
<dbReference type="RefSeq" id="WP_249308167.1">
    <property type="nucleotide sequence ID" value="NZ_JACRSZ010000007.1"/>
</dbReference>
<dbReference type="InterPro" id="IPR036388">
    <property type="entry name" value="WH-like_DNA-bd_sf"/>
</dbReference>
<dbReference type="InterPro" id="IPR000524">
    <property type="entry name" value="Tscrpt_reg_HTH_GntR"/>
</dbReference>
<evidence type="ECO:0000256" key="1">
    <source>
        <dbReference type="ARBA" id="ARBA00023015"/>
    </source>
</evidence>